<evidence type="ECO:0008006" key="12">
    <source>
        <dbReference type="Google" id="ProtNLM"/>
    </source>
</evidence>
<dbReference type="InterPro" id="IPR002938">
    <property type="entry name" value="FAD-bd"/>
</dbReference>
<dbReference type="Pfam" id="PF01494">
    <property type="entry name" value="FAD_binding_3"/>
    <property type="match status" value="1"/>
</dbReference>
<accession>A0AAN6RC03</accession>
<evidence type="ECO:0000313" key="11">
    <source>
        <dbReference type="Proteomes" id="UP001280581"/>
    </source>
</evidence>
<evidence type="ECO:0000256" key="1">
    <source>
        <dbReference type="ARBA" id="ARBA00007992"/>
    </source>
</evidence>
<dbReference type="Pfam" id="PF01266">
    <property type="entry name" value="DAO"/>
    <property type="match status" value="1"/>
</dbReference>
<keyword evidence="4" id="KW-0560">Oxidoreductase</keyword>
<feature type="domain" description="FAD-binding" evidence="9">
    <location>
        <begin position="224"/>
        <end position="288"/>
    </location>
</feature>
<dbReference type="GO" id="GO:0004497">
    <property type="term" value="F:monooxygenase activity"/>
    <property type="evidence" value="ECO:0007669"/>
    <property type="project" value="UniProtKB-KW"/>
</dbReference>
<dbReference type="PANTHER" id="PTHR13789">
    <property type="entry name" value="MONOOXYGENASE"/>
    <property type="match status" value="1"/>
</dbReference>
<evidence type="ECO:0000256" key="2">
    <source>
        <dbReference type="ARBA" id="ARBA00022630"/>
    </source>
</evidence>
<proteinExistence type="inferred from homology"/>
<keyword evidence="5" id="KW-0503">Monooxygenase</keyword>
<keyword evidence="2" id="KW-0285">Flavoprotein</keyword>
<evidence type="ECO:0000256" key="7">
    <source>
        <dbReference type="SAM" id="SignalP"/>
    </source>
</evidence>
<dbReference type="InterPro" id="IPR036188">
    <property type="entry name" value="FAD/NAD-bd_sf"/>
</dbReference>
<dbReference type="SUPFAM" id="SSF51905">
    <property type="entry name" value="FAD/NAD(P)-binding domain"/>
    <property type="match status" value="1"/>
</dbReference>
<sequence>MPPTLTIAIVGAGLSGLATAIQCALSGHRVTVLEASRCLAEIGAGLQLTPNATRLLLTWDVYQRLPSPCEPSTCTVYSYEGEILAHEENFAANCRRKYGAPFADVHRVDLQRALVERAQEVGVEIVLGARVVGVGSVEVVDEEDGDGEGEGEGKEGIEEGGRNGIRTLAQVRTDDGRIWEVDFLVGADGLWSTLTQLLSYVSKVDKWKLHHRPPLPSWSNPSSTLLLLGDASHPMLPYLAQGANSSIEDGAVLGLLLSPSNFTSKSQLPATLQLFQDLRKARGEAIVRETFKQREDFHMRDGEGRERRDSVFKEWLGRGEELEGSGREFPSRWTCPVAQRWLYGYDAEREVREAVGGR</sequence>
<evidence type="ECO:0000256" key="6">
    <source>
        <dbReference type="SAM" id="MobiDB-lite"/>
    </source>
</evidence>
<evidence type="ECO:0000259" key="8">
    <source>
        <dbReference type="Pfam" id="PF01266"/>
    </source>
</evidence>
<dbReference type="PANTHER" id="PTHR13789:SF238">
    <property type="entry name" value="PUTATIVE (AFU_ORTHOLOGUE AFUA_2G01680)-RELATED"/>
    <property type="match status" value="1"/>
</dbReference>
<dbReference type="PRINTS" id="PR00420">
    <property type="entry name" value="RNGMNOXGNASE"/>
</dbReference>
<dbReference type="GO" id="GO:0071949">
    <property type="term" value="F:FAD binding"/>
    <property type="evidence" value="ECO:0007669"/>
    <property type="project" value="InterPro"/>
</dbReference>
<feature type="compositionally biased region" description="Acidic residues" evidence="6">
    <location>
        <begin position="141"/>
        <end position="150"/>
    </location>
</feature>
<keyword evidence="7" id="KW-0732">Signal</keyword>
<comment type="caution">
    <text evidence="10">The sequence shown here is derived from an EMBL/GenBank/DDBJ whole genome shotgun (WGS) entry which is preliminary data.</text>
</comment>
<evidence type="ECO:0000256" key="4">
    <source>
        <dbReference type="ARBA" id="ARBA00023002"/>
    </source>
</evidence>
<evidence type="ECO:0000256" key="3">
    <source>
        <dbReference type="ARBA" id="ARBA00022827"/>
    </source>
</evidence>
<evidence type="ECO:0000313" key="10">
    <source>
        <dbReference type="EMBL" id="KAK3201469.1"/>
    </source>
</evidence>
<comment type="similarity">
    <text evidence="1">Belongs to the paxM FAD-dependent monooxygenase family.</text>
</comment>
<dbReference type="AlphaFoldDB" id="A0AAN6RC03"/>
<organism evidence="10 11">
    <name type="scientific">Pseudopithomyces chartarum</name>
    <dbReference type="NCBI Taxonomy" id="1892770"/>
    <lineage>
        <taxon>Eukaryota</taxon>
        <taxon>Fungi</taxon>
        <taxon>Dikarya</taxon>
        <taxon>Ascomycota</taxon>
        <taxon>Pezizomycotina</taxon>
        <taxon>Dothideomycetes</taxon>
        <taxon>Pleosporomycetidae</taxon>
        <taxon>Pleosporales</taxon>
        <taxon>Massarineae</taxon>
        <taxon>Didymosphaeriaceae</taxon>
        <taxon>Pseudopithomyces</taxon>
    </lineage>
</organism>
<feature type="region of interest" description="Disordered" evidence="6">
    <location>
        <begin position="141"/>
        <end position="162"/>
    </location>
</feature>
<dbReference type="InterPro" id="IPR006076">
    <property type="entry name" value="FAD-dep_OxRdtase"/>
</dbReference>
<keyword evidence="3" id="KW-0274">FAD</keyword>
<evidence type="ECO:0000259" key="9">
    <source>
        <dbReference type="Pfam" id="PF01494"/>
    </source>
</evidence>
<protein>
    <recommendedName>
        <fullName evidence="12">Salicylate hydroxylase</fullName>
    </recommendedName>
</protein>
<feature type="domain" description="FAD dependent oxidoreductase" evidence="8">
    <location>
        <begin position="7"/>
        <end position="36"/>
    </location>
</feature>
<dbReference type="InterPro" id="IPR050493">
    <property type="entry name" value="FAD-dep_Monooxygenase_BioMet"/>
</dbReference>
<dbReference type="EMBL" id="WVTA01000016">
    <property type="protein sequence ID" value="KAK3201469.1"/>
    <property type="molecule type" value="Genomic_DNA"/>
</dbReference>
<evidence type="ECO:0000256" key="5">
    <source>
        <dbReference type="ARBA" id="ARBA00023033"/>
    </source>
</evidence>
<name>A0AAN6RC03_9PLEO</name>
<feature type="compositionally biased region" description="Basic and acidic residues" evidence="6">
    <location>
        <begin position="151"/>
        <end position="161"/>
    </location>
</feature>
<reference evidence="10 11" key="1">
    <citation type="submission" date="2021-02" db="EMBL/GenBank/DDBJ databases">
        <title>Genome assembly of Pseudopithomyces chartarum.</title>
        <authorList>
            <person name="Jauregui R."/>
            <person name="Singh J."/>
            <person name="Voisey C."/>
        </authorList>
    </citation>
    <scope>NUCLEOTIDE SEQUENCE [LARGE SCALE GENOMIC DNA]</scope>
    <source>
        <strain evidence="10 11">AGR01</strain>
    </source>
</reference>
<dbReference type="Gene3D" id="3.50.50.60">
    <property type="entry name" value="FAD/NAD(P)-binding domain"/>
    <property type="match status" value="2"/>
</dbReference>
<gene>
    <name evidence="10" type="ORF">GRF29_185g1078507</name>
</gene>
<dbReference type="Proteomes" id="UP001280581">
    <property type="component" value="Unassembled WGS sequence"/>
</dbReference>
<feature type="chain" id="PRO_5043042087" description="Salicylate hydroxylase" evidence="7">
    <location>
        <begin position="21"/>
        <end position="358"/>
    </location>
</feature>
<keyword evidence="11" id="KW-1185">Reference proteome</keyword>
<feature type="signal peptide" evidence="7">
    <location>
        <begin position="1"/>
        <end position="20"/>
    </location>
</feature>